<feature type="domain" description="DUF4113" evidence="1">
    <location>
        <begin position="21"/>
        <end position="58"/>
    </location>
</feature>
<sequence length="64" mass="7636">MLPHPARMCKHMRWGLMQRFLNARYDKDTVHIASIAQTPKDESGWLMKQERHTPRYTKTLAKLN</sequence>
<dbReference type="AlphaFoldDB" id="A0A6A1QUA5"/>
<comment type="caution">
    <text evidence="2">The sequence shown here is derived from an EMBL/GenBank/DDBJ whole genome shotgun (WGS) entry which is preliminary data.</text>
</comment>
<dbReference type="Pfam" id="PF13438">
    <property type="entry name" value="DUF4113"/>
    <property type="match status" value="1"/>
</dbReference>
<name>A0A6A1QUA5_9BURK</name>
<dbReference type="EMBL" id="VZOT01000029">
    <property type="protein sequence ID" value="KAB0583367.1"/>
    <property type="molecule type" value="Genomic_DNA"/>
</dbReference>
<organism evidence="2">
    <name type="scientific">Comamonas kerstersii</name>
    <dbReference type="NCBI Taxonomy" id="225992"/>
    <lineage>
        <taxon>Bacteria</taxon>
        <taxon>Pseudomonadati</taxon>
        <taxon>Pseudomonadota</taxon>
        <taxon>Betaproteobacteria</taxon>
        <taxon>Burkholderiales</taxon>
        <taxon>Comamonadaceae</taxon>
        <taxon>Comamonas</taxon>
    </lineage>
</organism>
<dbReference type="InterPro" id="IPR025188">
    <property type="entry name" value="DUF4113"/>
</dbReference>
<gene>
    <name evidence="2" type="ORF">F7P80_16585</name>
</gene>
<evidence type="ECO:0000313" key="2">
    <source>
        <dbReference type="EMBL" id="KAB0583367.1"/>
    </source>
</evidence>
<protein>
    <submittedName>
        <fullName evidence="2">DUF4113 domain-containing protein</fullName>
    </submittedName>
</protein>
<proteinExistence type="predicted"/>
<evidence type="ECO:0000259" key="1">
    <source>
        <dbReference type="Pfam" id="PF13438"/>
    </source>
</evidence>
<reference evidence="2" key="1">
    <citation type="submission" date="2019-09" db="EMBL/GenBank/DDBJ databases">
        <title>Draft genome sequences of 48 bacterial type strains from the CCUG.</title>
        <authorList>
            <person name="Tunovic T."/>
            <person name="Pineiro-Iglesias B."/>
            <person name="Unosson C."/>
            <person name="Inganas E."/>
            <person name="Ohlen M."/>
            <person name="Cardew S."/>
            <person name="Jensie-Markopoulos S."/>
            <person name="Salva-Serra F."/>
            <person name="Jaen-Luchoro D."/>
            <person name="Karlsson R."/>
            <person name="Svensson-Stadler L."/>
            <person name="Chun J."/>
            <person name="Moore E."/>
        </authorList>
    </citation>
    <scope>NUCLEOTIDE SEQUENCE</scope>
    <source>
        <strain evidence="2">CCUG 15333</strain>
    </source>
</reference>
<accession>A0A6A1QUA5</accession>